<name>A0A5D2KKZ3_GOSTO</name>
<gene>
    <name evidence="2" type="ORF">ES332_D06G184500v1</name>
</gene>
<proteinExistence type="predicted"/>
<accession>A0A5D2KKZ3</accession>
<dbReference type="EMBL" id="CM017628">
    <property type="protein sequence ID" value="TYH67380.1"/>
    <property type="molecule type" value="Genomic_DNA"/>
</dbReference>
<evidence type="ECO:0000313" key="2">
    <source>
        <dbReference type="EMBL" id="TYH67382.1"/>
    </source>
</evidence>
<evidence type="ECO:0000256" key="1">
    <source>
        <dbReference type="SAM" id="Phobius"/>
    </source>
</evidence>
<reference evidence="2 3" key="1">
    <citation type="submission" date="2019-07" db="EMBL/GenBank/DDBJ databases">
        <title>WGS assembly of Gossypium tomentosum.</title>
        <authorList>
            <person name="Chen Z.J."/>
            <person name="Sreedasyam A."/>
            <person name="Ando A."/>
            <person name="Song Q."/>
            <person name="De L."/>
            <person name="Hulse-Kemp A."/>
            <person name="Ding M."/>
            <person name="Ye W."/>
            <person name="Kirkbride R."/>
            <person name="Jenkins J."/>
            <person name="Plott C."/>
            <person name="Lovell J."/>
            <person name="Lin Y.-M."/>
            <person name="Vaughn R."/>
            <person name="Liu B."/>
            <person name="Li W."/>
            <person name="Simpson S."/>
            <person name="Scheffler B."/>
            <person name="Saski C."/>
            <person name="Grover C."/>
            <person name="Hu G."/>
            <person name="Conover J."/>
            <person name="Carlson J."/>
            <person name="Shu S."/>
            <person name="Boston L."/>
            <person name="Williams M."/>
            <person name="Peterson D."/>
            <person name="Mcgee K."/>
            <person name="Jones D."/>
            <person name="Wendel J."/>
            <person name="Stelly D."/>
            <person name="Grimwood J."/>
            <person name="Schmutz J."/>
        </authorList>
    </citation>
    <scope>NUCLEOTIDE SEQUENCE [LARGE SCALE GENOMIC DNA]</scope>
    <source>
        <strain evidence="2">7179.01</strain>
    </source>
</reference>
<dbReference type="Proteomes" id="UP000322667">
    <property type="component" value="Chromosome D06"/>
</dbReference>
<keyword evidence="3" id="KW-1185">Reference proteome</keyword>
<dbReference type="EMBL" id="CM017628">
    <property type="protein sequence ID" value="TYH67382.1"/>
    <property type="molecule type" value="Genomic_DNA"/>
</dbReference>
<evidence type="ECO:0000313" key="3">
    <source>
        <dbReference type="Proteomes" id="UP000322667"/>
    </source>
</evidence>
<dbReference type="AlphaFoldDB" id="A0A5D2KKZ3"/>
<organism evidence="2 3">
    <name type="scientific">Gossypium tomentosum</name>
    <name type="common">Hawaiian cotton</name>
    <name type="synonym">Gossypium sandvicense</name>
    <dbReference type="NCBI Taxonomy" id="34277"/>
    <lineage>
        <taxon>Eukaryota</taxon>
        <taxon>Viridiplantae</taxon>
        <taxon>Streptophyta</taxon>
        <taxon>Embryophyta</taxon>
        <taxon>Tracheophyta</taxon>
        <taxon>Spermatophyta</taxon>
        <taxon>Magnoliopsida</taxon>
        <taxon>eudicotyledons</taxon>
        <taxon>Gunneridae</taxon>
        <taxon>Pentapetalae</taxon>
        <taxon>rosids</taxon>
        <taxon>malvids</taxon>
        <taxon>Malvales</taxon>
        <taxon>Malvaceae</taxon>
        <taxon>Malvoideae</taxon>
        <taxon>Gossypium</taxon>
    </lineage>
</organism>
<keyword evidence="1" id="KW-1133">Transmembrane helix</keyword>
<keyword evidence="1" id="KW-0472">Membrane</keyword>
<keyword evidence="1" id="KW-0812">Transmembrane</keyword>
<sequence>MGSFLLHSFISVRKLHSYLFPVIPHSPPSFLYSSLSIITMVFCGFELVLEPGRMDIAAAAVQAFIGALYSSCCPSLYLSILTPVSGLG</sequence>
<feature type="transmembrane region" description="Helical" evidence="1">
    <location>
        <begin position="56"/>
        <end position="80"/>
    </location>
</feature>
<protein>
    <submittedName>
        <fullName evidence="2">Uncharacterized protein</fullName>
    </submittedName>
</protein>
<feature type="transmembrane region" description="Helical" evidence="1">
    <location>
        <begin position="30"/>
        <end position="49"/>
    </location>
</feature>